<dbReference type="AlphaFoldDB" id="A0A9P9F596"/>
<organism evidence="2 3">
    <name type="scientific">Dactylonectria macrodidyma</name>
    <dbReference type="NCBI Taxonomy" id="307937"/>
    <lineage>
        <taxon>Eukaryota</taxon>
        <taxon>Fungi</taxon>
        <taxon>Dikarya</taxon>
        <taxon>Ascomycota</taxon>
        <taxon>Pezizomycotina</taxon>
        <taxon>Sordariomycetes</taxon>
        <taxon>Hypocreomycetidae</taxon>
        <taxon>Hypocreales</taxon>
        <taxon>Nectriaceae</taxon>
        <taxon>Dactylonectria</taxon>
    </lineage>
</organism>
<evidence type="ECO:0000313" key="2">
    <source>
        <dbReference type="EMBL" id="KAH7152912.1"/>
    </source>
</evidence>
<name>A0A9P9F596_9HYPO</name>
<gene>
    <name evidence="2" type="ORF">EDB81DRAFT_437403</name>
</gene>
<dbReference type="Proteomes" id="UP000738349">
    <property type="component" value="Unassembled WGS sequence"/>
</dbReference>
<comment type="caution">
    <text evidence="2">The sequence shown here is derived from an EMBL/GenBank/DDBJ whole genome shotgun (WGS) entry which is preliminary data.</text>
</comment>
<accession>A0A9P9F596</accession>
<evidence type="ECO:0000256" key="1">
    <source>
        <dbReference type="SAM" id="MobiDB-lite"/>
    </source>
</evidence>
<keyword evidence="3" id="KW-1185">Reference proteome</keyword>
<evidence type="ECO:0000313" key="3">
    <source>
        <dbReference type="Proteomes" id="UP000738349"/>
    </source>
</evidence>
<protein>
    <submittedName>
        <fullName evidence="2">Uncharacterized protein</fullName>
    </submittedName>
</protein>
<sequence>MASQPCRQPAASYCQGRRRRLIKGYVMPAILPARQPASHPPRNVCGLSSLCLLQSSIRTLPPPRLAMTHLHRFPPSTTARRRLSTPQHPRPARPASPAVPAMPKSINNPLPHPPHSTTPAPWDTRTNDGGLVSSPDPPKVIFTLRRIVFVHSPATSRLHTPGLRGSQAAGPHLPGALRAMCVMPRSPAVWLPVCHYPLITRAAARLHRPSSPGVHWLATAIQCPPPFCDLL</sequence>
<dbReference type="EMBL" id="JAGMUV010000006">
    <property type="protein sequence ID" value="KAH7152912.1"/>
    <property type="molecule type" value="Genomic_DNA"/>
</dbReference>
<feature type="region of interest" description="Disordered" evidence="1">
    <location>
        <begin position="67"/>
        <end position="129"/>
    </location>
</feature>
<proteinExistence type="predicted"/>
<reference evidence="2" key="1">
    <citation type="journal article" date="2021" name="Nat. Commun.">
        <title>Genetic determinants of endophytism in the Arabidopsis root mycobiome.</title>
        <authorList>
            <person name="Mesny F."/>
            <person name="Miyauchi S."/>
            <person name="Thiergart T."/>
            <person name="Pickel B."/>
            <person name="Atanasova L."/>
            <person name="Karlsson M."/>
            <person name="Huettel B."/>
            <person name="Barry K.W."/>
            <person name="Haridas S."/>
            <person name="Chen C."/>
            <person name="Bauer D."/>
            <person name="Andreopoulos W."/>
            <person name="Pangilinan J."/>
            <person name="LaButti K."/>
            <person name="Riley R."/>
            <person name="Lipzen A."/>
            <person name="Clum A."/>
            <person name="Drula E."/>
            <person name="Henrissat B."/>
            <person name="Kohler A."/>
            <person name="Grigoriev I.V."/>
            <person name="Martin F.M."/>
            <person name="Hacquard S."/>
        </authorList>
    </citation>
    <scope>NUCLEOTIDE SEQUENCE</scope>
    <source>
        <strain evidence="2">MPI-CAGE-AT-0147</strain>
    </source>
</reference>